<feature type="region of interest" description="Disordered" evidence="3">
    <location>
        <begin position="630"/>
        <end position="653"/>
    </location>
</feature>
<dbReference type="Pfam" id="PF14449">
    <property type="entry name" value="PT-TG"/>
    <property type="match status" value="1"/>
</dbReference>
<evidence type="ECO:0000256" key="1">
    <source>
        <dbReference type="ARBA" id="ARBA00004613"/>
    </source>
</evidence>
<dbReference type="InterPro" id="IPR027797">
    <property type="entry name" value="PT-TG_dom"/>
</dbReference>
<evidence type="ECO:0000256" key="3">
    <source>
        <dbReference type="SAM" id="MobiDB-lite"/>
    </source>
</evidence>
<protein>
    <recommendedName>
        <fullName evidence="4">Pre-toxin TG domain-containing protein</fullName>
    </recommendedName>
</protein>
<name>A0A7W9NL47_9PSEU</name>
<comment type="caution">
    <text evidence="5">The sequence shown here is derived from an EMBL/GenBank/DDBJ whole genome shotgun (WGS) entry which is preliminary data.</text>
</comment>
<sequence length="824" mass="89527">MPRIDCHVPVRVRITGRPTEADLARIEDAVARAVADRLAAAEREIATNRRAPRGRPAVERPTVEVPGRVPSYGDGGRPVAVPVRGRPDPAARISELLATGPFDWQVTDAEAVAAFTVFRGLKPVEQLRVRQQLRLSGRWRTLLTELPQRDRDELAELEFRLGPQTGPLTAGDRVELRVRAGEHDQPDLHGVFSVADNGITAHLLGALPVVGLWPVEAANALARAYRDADLFTEPIVVSLSVVARGSLYAPRHGDVTAPEWVVSTPVPPLHRPVDTPPPGHDVPPTIPRAVPVPSTPSAVPMARPVVPREDVSADQGAALAQALTYLQTKVIPVDDRPHRAEDNEHGKGFLVSPSEAEHDARRRLADAYLRDLRQRMSRPGFRFASPAADFAVWLHDHPELGRNLLLAQAYPEVDKYDAPVRLPEWQTAIELGVGLLPVVGNIVAGYEVIGGEDLFGHQLSTVDRAILVASVFLPVAGRIFRFGRAGVTVARMAREYRLTAGEAEAIFRASAGVAPGTRGAAVLSAAAADVRAGRAIRDAKRIEELHSVLTEMGLTTRKPTLNQLQRGGAARTEAEAAERRAAETAVSAADDEIRASMVDATRPERAARLRQNAARRRQEAEQLRASADALRAEAQEYESGARSATADLPGPEDLPDSAEEFARRLTTEHAVSIPLAAVERNEAALARLVRPLMRGTHGGRVVYRVEGPGNRQLLTVTATGDVRIARATIHLNFGSEERAYEFLAKGTKHEPGTRIVAFEVREDWVRAVRSAAIPEHRTGPLAGRQPRLVDVTYADDQMEIPAGLVDELQRFVIPGSGRVVHLVP</sequence>
<gene>
    <name evidence="5" type="ORF">BJ998_007257</name>
</gene>
<feature type="domain" description="Pre-toxin TG" evidence="4">
    <location>
        <begin position="429"/>
        <end position="483"/>
    </location>
</feature>
<dbReference type="RefSeq" id="WP_184867770.1">
    <property type="nucleotide sequence ID" value="NZ_BAAAWY010000035.1"/>
</dbReference>
<organism evidence="5 6">
    <name type="scientific">Kutzneria kofuensis</name>
    <dbReference type="NCBI Taxonomy" id="103725"/>
    <lineage>
        <taxon>Bacteria</taxon>
        <taxon>Bacillati</taxon>
        <taxon>Actinomycetota</taxon>
        <taxon>Actinomycetes</taxon>
        <taxon>Pseudonocardiales</taxon>
        <taxon>Pseudonocardiaceae</taxon>
        <taxon>Kutzneria</taxon>
    </lineage>
</organism>
<comment type="subcellular location">
    <subcellularLocation>
        <location evidence="1">Secreted</location>
    </subcellularLocation>
</comment>
<dbReference type="AlphaFoldDB" id="A0A7W9NL47"/>
<reference evidence="5 6" key="1">
    <citation type="submission" date="2020-08" db="EMBL/GenBank/DDBJ databases">
        <title>Sequencing the genomes of 1000 actinobacteria strains.</title>
        <authorList>
            <person name="Klenk H.-P."/>
        </authorList>
    </citation>
    <scope>NUCLEOTIDE SEQUENCE [LARGE SCALE GENOMIC DNA]</scope>
    <source>
        <strain evidence="5 6">DSM 43851</strain>
    </source>
</reference>
<keyword evidence="2" id="KW-0964">Secreted</keyword>
<proteinExistence type="predicted"/>
<keyword evidence="6" id="KW-1185">Reference proteome</keyword>
<dbReference type="Proteomes" id="UP000585638">
    <property type="component" value="Unassembled WGS sequence"/>
</dbReference>
<evidence type="ECO:0000256" key="2">
    <source>
        <dbReference type="ARBA" id="ARBA00022525"/>
    </source>
</evidence>
<evidence type="ECO:0000313" key="6">
    <source>
        <dbReference type="Proteomes" id="UP000585638"/>
    </source>
</evidence>
<accession>A0A7W9NL47</accession>
<evidence type="ECO:0000313" key="5">
    <source>
        <dbReference type="EMBL" id="MBB5896061.1"/>
    </source>
</evidence>
<dbReference type="GO" id="GO:0005576">
    <property type="term" value="C:extracellular region"/>
    <property type="evidence" value="ECO:0007669"/>
    <property type="project" value="UniProtKB-SubCell"/>
</dbReference>
<evidence type="ECO:0000259" key="4">
    <source>
        <dbReference type="Pfam" id="PF14449"/>
    </source>
</evidence>
<dbReference type="EMBL" id="JACHIR010000001">
    <property type="protein sequence ID" value="MBB5896061.1"/>
    <property type="molecule type" value="Genomic_DNA"/>
</dbReference>